<accession>A0A2U3E202</accession>
<proteinExistence type="predicted"/>
<dbReference type="Pfam" id="PF06699">
    <property type="entry name" value="PIG-F"/>
    <property type="match status" value="1"/>
</dbReference>
<evidence type="ECO:0000256" key="3">
    <source>
        <dbReference type="ARBA" id="ARBA00022502"/>
    </source>
</evidence>
<protein>
    <recommendedName>
        <fullName evidence="12">Glycosylphosphatidylinositol anchor biosynthesis protein 11</fullName>
    </recommendedName>
</protein>
<keyword evidence="4 9" id="KW-0812">Transmembrane</keyword>
<dbReference type="EMBL" id="LCWV01000014">
    <property type="protein sequence ID" value="PWI68538.1"/>
    <property type="molecule type" value="Genomic_DNA"/>
</dbReference>
<organism evidence="10 11">
    <name type="scientific">Purpureocillium lilacinum</name>
    <name type="common">Paecilomyces lilacinus</name>
    <dbReference type="NCBI Taxonomy" id="33203"/>
    <lineage>
        <taxon>Eukaryota</taxon>
        <taxon>Fungi</taxon>
        <taxon>Dikarya</taxon>
        <taxon>Ascomycota</taxon>
        <taxon>Pezizomycotina</taxon>
        <taxon>Sordariomycetes</taxon>
        <taxon>Hypocreomycetidae</taxon>
        <taxon>Hypocreales</taxon>
        <taxon>Ophiocordycipitaceae</taxon>
        <taxon>Purpureocillium</taxon>
    </lineage>
</organism>
<dbReference type="GO" id="GO:0006506">
    <property type="term" value="P:GPI anchor biosynthetic process"/>
    <property type="evidence" value="ECO:0007669"/>
    <property type="project" value="UniProtKB-UniPathway"/>
</dbReference>
<feature type="region of interest" description="Disordered" evidence="8">
    <location>
        <begin position="156"/>
        <end position="176"/>
    </location>
</feature>
<dbReference type="GO" id="GO:0005789">
    <property type="term" value="C:endoplasmic reticulum membrane"/>
    <property type="evidence" value="ECO:0007669"/>
    <property type="project" value="UniProtKB-SubCell"/>
</dbReference>
<evidence type="ECO:0000313" key="11">
    <source>
        <dbReference type="Proteomes" id="UP000245956"/>
    </source>
</evidence>
<dbReference type="AlphaFoldDB" id="A0A2U3E202"/>
<evidence type="ECO:0008006" key="12">
    <source>
        <dbReference type="Google" id="ProtNLM"/>
    </source>
</evidence>
<sequence>MSRENLVWFPLVVGIASATNSQAYHVGISRDQILANLEAVRASKPRLCPLLITTRRYPTMPLVDPVTMSRTLAKGSSASSPQKAVTISPVAVLDAPLARPLALARPAALLALLGMRFGALVADPVPTLKSALPVVAVVQAVYAVLCLPVAGSQQGRAAKKQRPGEKRKGGDGAGPSPISSAVLSLVLAAIATPVVHILFVLFGAPFLDHVPHTLLCAAHFSMLALFPTFYARGVDAQALVAVAGAAAPLDETFGALLGAVLGAWLGAVPIPLDWDRDWQRWPVTVVAGMYAGATLGALAAGTVLYGKRFSGEGDESTAGVATPSSLKEE</sequence>
<evidence type="ECO:0000256" key="5">
    <source>
        <dbReference type="ARBA" id="ARBA00022824"/>
    </source>
</evidence>
<evidence type="ECO:0000256" key="9">
    <source>
        <dbReference type="SAM" id="Phobius"/>
    </source>
</evidence>
<evidence type="ECO:0000256" key="4">
    <source>
        <dbReference type="ARBA" id="ARBA00022692"/>
    </source>
</evidence>
<feature type="transmembrane region" description="Helical" evidence="9">
    <location>
        <begin position="182"/>
        <end position="204"/>
    </location>
</feature>
<comment type="pathway">
    <text evidence="2">Glycolipid biosynthesis; glycosylphosphatidylinositol-anchor biosynthesis.</text>
</comment>
<feature type="transmembrane region" description="Helical" evidence="9">
    <location>
        <begin position="131"/>
        <end position="150"/>
    </location>
</feature>
<keyword evidence="3" id="KW-0337">GPI-anchor biosynthesis</keyword>
<evidence type="ECO:0000256" key="7">
    <source>
        <dbReference type="ARBA" id="ARBA00023136"/>
    </source>
</evidence>
<keyword evidence="6 9" id="KW-1133">Transmembrane helix</keyword>
<dbReference type="InterPro" id="IPR009580">
    <property type="entry name" value="GPI_biosynthesis_protein_Pig-F"/>
</dbReference>
<dbReference type="Proteomes" id="UP000245956">
    <property type="component" value="Unassembled WGS sequence"/>
</dbReference>
<evidence type="ECO:0000256" key="8">
    <source>
        <dbReference type="SAM" id="MobiDB-lite"/>
    </source>
</evidence>
<evidence type="ECO:0000256" key="1">
    <source>
        <dbReference type="ARBA" id="ARBA00004477"/>
    </source>
</evidence>
<keyword evidence="7 9" id="KW-0472">Membrane</keyword>
<evidence type="ECO:0000313" key="10">
    <source>
        <dbReference type="EMBL" id="PWI68538.1"/>
    </source>
</evidence>
<comment type="subcellular location">
    <subcellularLocation>
        <location evidence="1">Endoplasmic reticulum membrane</location>
        <topology evidence="1">Multi-pass membrane protein</topology>
    </subcellularLocation>
</comment>
<feature type="transmembrane region" description="Helical" evidence="9">
    <location>
        <begin position="238"/>
        <end position="265"/>
    </location>
</feature>
<name>A0A2U3E202_PURLI</name>
<keyword evidence="5" id="KW-0256">Endoplasmic reticulum</keyword>
<feature type="transmembrane region" description="Helical" evidence="9">
    <location>
        <begin position="210"/>
        <end position="231"/>
    </location>
</feature>
<feature type="transmembrane region" description="Helical" evidence="9">
    <location>
        <begin position="285"/>
        <end position="306"/>
    </location>
</feature>
<evidence type="ECO:0000256" key="6">
    <source>
        <dbReference type="ARBA" id="ARBA00022989"/>
    </source>
</evidence>
<comment type="caution">
    <text evidence="10">The sequence shown here is derived from an EMBL/GenBank/DDBJ whole genome shotgun (WGS) entry which is preliminary data.</text>
</comment>
<gene>
    <name evidence="10" type="ORF">PCL_01627</name>
</gene>
<reference evidence="10 11" key="1">
    <citation type="journal article" date="2016" name="Front. Microbiol.">
        <title>Genome and transcriptome sequences reveal the specific parasitism of the nematophagous Purpureocillium lilacinum 36-1.</title>
        <authorList>
            <person name="Xie J."/>
            <person name="Li S."/>
            <person name="Mo C."/>
            <person name="Xiao X."/>
            <person name="Peng D."/>
            <person name="Wang G."/>
            <person name="Xiao Y."/>
        </authorList>
    </citation>
    <scope>NUCLEOTIDE SEQUENCE [LARGE SCALE GENOMIC DNA]</scope>
    <source>
        <strain evidence="10 11">36-1</strain>
    </source>
</reference>
<evidence type="ECO:0000256" key="2">
    <source>
        <dbReference type="ARBA" id="ARBA00004687"/>
    </source>
</evidence>
<dbReference type="UniPathway" id="UPA00196"/>